<dbReference type="OMA" id="PNSKEDM"/>
<dbReference type="EMBL" id="CAJJDM010000003">
    <property type="protein sequence ID" value="CAD8044157.1"/>
    <property type="molecule type" value="Genomic_DNA"/>
</dbReference>
<keyword evidence="3" id="KW-1185">Reference proteome</keyword>
<organism evidence="2 3">
    <name type="scientific">Paramecium primaurelia</name>
    <dbReference type="NCBI Taxonomy" id="5886"/>
    <lineage>
        <taxon>Eukaryota</taxon>
        <taxon>Sar</taxon>
        <taxon>Alveolata</taxon>
        <taxon>Ciliophora</taxon>
        <taxon>Intramacronucleata</taxon>
        <taxon>Oligohymenophorea</taxon>
        <taxon>Peniculida</taxon>
        <taxon>Parameciidae</taxon>
        <taxon>Paramecium</taxon>
    </lineage>
</organism>
<gene>
    <name evidence="2" type="ORF">PPRIM_AZ9-3.1.T0060239</name>
</gene>
<name>A0A8S1JQL8_PARPR</name>
<protein>
    <submittedName>
        <fullName evidence="2">Uncharacterized protein</fullName>
    </submittedName>
</protein>
<comment type="caution">
    <text evidence="2">The sequence shown here is derived from an EMBL/GenBank/DDBJ whole genome shotgun (WGS) entry which is preliminary data.</text>
</comment>
<reference evidence="2" key="1">
    <citation type="submission" date="2021-01" db="EMBL/GenBank/DDBJ databases">
        <authorList>
            <consortium name="Genoscope - CEA"/>
            <person name="William W."/>
        </authorList>
    </citation>
    <scope>NUCLEOTIDE SEQUENCE</scope>
</reference>
<feature type="coiled-coil region" evidence="1">
    <location>
        <begin position="73"/>
        <end position="114"/>
    </location>
</feature>
<sequence>MAHQLGVIQETYQDDLQELISKLTTQNQIIDKRGPILKKRRELLLGALKDFREGETKLCDSKISCSTALFSSIHDDTDQIQKLQDEIALKDQQIQELKDQVESLQQKIHRIQTCNDEMQFELQKQQQQQQTFQRGNKLSQSMIVPTLTSSTEKAQATISKFVQPISTNSFKSIDSKEPNSKEDMKKMIRRISQQASASAYILAAKGDYTTLAAAQEELQSQKSIGSQKSLSNK</sequence>
<proteinExistence type="predicted"/>
<dbReference type="AlphaFoldDB" id="A0A8S1JQL8"/>
<accession>A0A8S1JQL8</accession>
<dbReference type="Proteomes" id="UP000688137">
    <property type="component" value="Unassembled WGS sequence"/>
</dbReference>
<evidence type="ECO:0000256" key="1">
    <source>
        <dbReference type="SAM" id="Coils"/>
    </source>
</evidence>
<evidence type="ECO:0000313" key="3">
    <source>
        <dbReference type="Proteomes" id="UP000688137"/>
    </source>
</evidence>
<evidence type="ECO:0000313" key="2">
    <source>
        <dbReference type="EMBL" id="CAD8044157.1"/>
    </source>
</evidence>
<keyword evidence="1" id="KW-0175">Coiled coil</keyword>